<dbReference type="Gene3D" id="1.20.120.450">
    <property type="entry name" value="dinb family like domain"/>
    <property type="match status" value="1"/>
</dbReference>
<dbReference type="Pfam" id="PF12867">
    <property type="entry name" value="DinB_2"/>
    <property type="match status" value="1"/>
</dbReference>
<evidence type="ECO:0000313" key="3">
    <source>
        <dbReference type="Proteomes" id="UP000321363"/>
    </source>
</evidence>
<dbReference type="InterPro" id="IPR024775">
    <property type="entry name" value="DinB-like"/>
</dbReference>
<protein>
    <submittedName>
        <fullName evidence="2">DinB family protein</fullName>
    </submittedName>
</protein>
<dbReference type="AlphaFoldDB" id="A0A5C6VZ63"/>
<comment type="caution">
    <text evidence="2">The sequence shown here is derived from an EMBL/GenBank/DDBJ whole genome shotgun (WGS) entry which is preliminary data.</text>
</comment>
<evidence type="ECO:0000259" key="1">
    <source>
        <dbReference type="Pfam" id="PF12867"/>
    </source>
</evidence>
<proteinExistence type="predicted"/>
<evidence type="ECO:0000313" key="2">
    <source>
        <dbReference type="EMBL" id="TXC89366.1"/>
    </source>
</evidence>
<accession>A0A5C6VZ63</accession>
<feature type="domain" description="DinB-like" evidence="1">
    <location>
        <begin position="9"/>
        <end position="147"/>
    </location>
</feature>
<keyword evidence="3" id="KW-1185">Reference proteome</keyword>
<dbReference type="SUPFAM" id="SSF109854">
    <property type="entry name" value="DinB/YfiT-like putative metalloenzymes"/>
    <property type="match status" value="1"/>
</dbReference>
<sequence length="154" mass="17870">MSQALFSELTFIRNVTIRIANELTQKQIEKTPEGFPHNIHWNLGHIYVISERFYSRITNTSPHFPDNIDTYFNPGTAPTKWDSAVPSVETIVQLLENQLKRYIEIDSSNLDEKVQEPYTTSTGFTLSTPHEFIRFGFYHEGMHFGMMKSILKLV</sequence>
<dbReference type="InterPro" id="IPR034660">
    <property type="entry name" value="DinB/YfiT-like"/>
</dbReference>
<name>A0A5C6VZ63_9BACI</name>
<gene>
    <name evidence="2" type="ORF">FS935_18000</name>
</gene>
<dbReference type="EMBL" id="VOQF01000012">
    <property type="protein sequence ID" value="TXC89366.1"/>
    <property type="molecule type" value="Genomic_DNA"/>
</dbReference>
<reference evidence="2 3" key="1">
    <citation type="journal article" date="2005" name="Int. J. Syst. Evol. Microbiol.">
        <title>Bacillus litoralis sp. nov., isolated from a tidal flat of the Yellow Sea in Korea.</title>
        <authorList>
            <person name="Yoon J.H."/>
            <person name="Oh T.K."/>
        </authorList>
    </citation>
    <scope>NUCLEOTIDE SEQUENCE [LARGE SCALE GENOMIC DNA]</scope>
    <source>
        <strain evidence="2 3">SW-211</strain>
    </source>
</reference>
<dbReference type="RefSeq" id="WP_146950032.1">
    <property type="nucleotide sequence ID" value="NZ_VOQF01000012.1"/>
</dbReference>
<dbReference type="Proteomes" id="UP000321363">
    <property type="component" value="Unassembled WGS sequence"/>
</dbReference>
<dbReference type="OrthoDB" id="4295522at2"/>
<organism evidence="2 3">
    <name type="scientific">Metabacillus litoralis</name>
    <dbReference type="NCBI Taxonomy" id="152268"/>
    <lineage>
        <taxon>Bacteria</taxon>
        <taxon>Bacillati</taxon>
        <taxon>Bacillota</taxon>
        <taxon>Bacilli</taxon>
        <taxon>Bacillales</taxon>
        <taxon>Bacillaceae</taxon>
        <taxon>Metabacillus</taxon>
    </lineage>
</organism>